<evidence type="ECO:0000256" key="2">
    <source>
        <dbReference type="ARBA" id="ARBA00006351"/>
    </source>
</evidence>
<proteinExistence type="inferred from homology"/>
<sequence length="656" mass="75935">MRMAASRGLASFGLLLLMLIFFFEILIFISPVRSGAVPSPVHESLGRRGFKGYKRVWDCGKCNEKQNIGITVAYTDALDNLQFYKVNSRDLSSSWVWENPSCSNVAQLEVVREPKDDYPSTIKEPQPRPRRIDADKLEREYLRQRQKEKRAVQLVQLNKDDELQMQNAAIERSRQFKNPIREMRDKWKDSKSPKAASILKIIKDQIVMAKVYASIALSKNNTGLADSLMKHVKESRRAIGGADSGAELHSRVLECAKAMANVLLLAKHKLYDCSAVTKKLRAMVQSTEESMNALIKQGFFLIQDAVKTIPNPLHYIPLQLTADYYLRHHSIKKAVNKKKLVDRSLYHYAIFSDNVIATSVVVNSTVSNAKEPENHVFHIVTDRWNFGAMKMWFLAHSLSPATIHIKKIDDFKWLNSSYCSILRQGESLSLRQFYFSANHPASVSSADENLKFKNPKFLSMLNHLRFYLPELYPKLDKILFLDDDVVVQTDLTPLWSVDMKGMVNGAVETCRGTFHRYQSYLNFSHPIIQQNFDSQACGWAFGMNIFDLKEWRLRNLTQTYHYWQDLNEERQLWKLGTMPPGLMTFYRLTYPLDERWHLLKLGYDGTIKQVMIERAAVIHFNGIYKPWSALGFSRYVPYWSKYLHHQSPYFQPLALF</sequence>
<evidence type="ECO:0000313" key="6">
    <source>
        <dbReference type="Proteomes" id="UP001085076"/>
    </source>
</evidence>
<dbReference type="Pfam" id="PF01501">
    <property type="entry name" value="Glyco_transf_8"/>
    <property type="match status" value="1"/>
</dbReference>
<reference evidence="5" key="2">
    <citation type="journal article" date="2022" name="Hortic Res">
        <title>The genome of Dioscorea zingiberensis sheds light on the biosynthesis, origin and evolution of the medicinally important diosgenin saponins.</title>
        <authorList>
            <person name="Li Y."/>
            <person name="Tan C."/>
            <person name="Li Z."/>
            <person name="Guo J."/>
            <person name="Li S."/>
            <person name="Chen X."/>
            <person name="Wang C."/>
            <person name="Dai X."/>
            <person name="Yang H."/>
            <person name="Song W."/>
            <person name="Hou L."/>
            <person name="Xu J."/>
            <person name="Tong Z."/>
            <person name="Xu A."/>
            <person name="Yuan X."/>
            <person name="Wang W."/>
            <person name="Yang Q."/>
            <person name="Chen L."/>
            <person name="Sun Z."/>
            <person name="Wang K."/>
            <person name="Pan B."/>
            <person name="Chen J."/>
            <person name="Bao Y."/>
            <person name="Liu F."/>
            <person name="Qi X."/>
            <person name="Gang D.R."/>
            <person name="Wen J."/>
            <person name="Li J."/>
        </authorList>
    </citation>
    <scope>NUCLEOTIDE SEQUENCE</scope>
    <source>
        <strain evidence="5">Dzin_1.0</strain>
    </source>
</reference>
<accession>A0A9D5H843</accession>
<dbReference type="OrthoDB" id="411524at2759"/>
<dbReference type="InterPro" id="IPR029044">
    <property type="entry name" value="Nucleotide-diphossugar_trans"/>
</dbReference>
<gene>
    <name evidence="5" type="ORF">J5N97_023670</name>
</gene>
<keyword evidence="3 4" id="KW-0808">Transferase</keyword>
<evidence type="ECO:0000256" key="1">
    <source>
        <dbReference type="ARBA" id="ARBA00004877"/>
    </source>
</evidence>
<dbReference type="InterPro" id="IPR029993">
    <property type="entry name" value="GAUT"/>
</dbReference>
<dbReference type="PANTHER" id="PTHR32116:SF76">
    <property type="entry name" value="GALACTURONOSYLTRANSFERASE 3-RELATED"/>
    <property type="match status" value="1"/>
</dbReference>
<evidence type="ECO:0000313" key="5">
    <source>
        <dbReference type="EMBL" id="KAJ0966753.1"/>
    </source>
</evidence>
<dbReference type="CDD" id="cd06429">
    <property type="entry name" value="GT8_like_1"/>
    <property type="match status" value="1"/>
</dbReference>
<dbReference type="AlphaFoldDB" id="A0A9D5H843"/>
<comment type="caution">
    <text evidence="5">The sequence shown here is derived from an EMBL/GenBank/DDBJ whole genome shotgun (WGS) entry which is preliminary data.</text>
</comment>
<comment type="subcellular location">
    <subcellularLocation>
        <location evidence="4">Golgi apparatus membrane</location>
        <topology evidence="4">Single-pass type II membrane protein</topology>
    </subcellularLocation>
</comment>
<dbReference type="Proteomes" id="UP001085076">
    <property type="component" value="Miscellaneous, Linkage group lg07"/>
</dbReference>
<dbReference type="GO" id="GO:0071555">
    <property type="term" value="P:cell wall organization"/>
    <property type="evidence" value="ECO:0007669"/>
    <property type="project" value="UniProtKB-KW"/>
</dbReference>
<evidence type="ECO:0000256" key="3">
    <source>
        <dbReference type="ARBA" id="ARBA00022676"/>
    </source>
</evidence>
<name>A0A9D5H843_9LILI</name>
<dbReference type="GO" id="GO:0047262">
    <property type="term" value="F:polygalacturonate 4-alpha-galacturonosyltransferase activity"/>
    <property type="evidence" value="ECO:0007669"/>
    <property type="project" value="InterPro"/>
</dbReference>
<protein>
    <recommendedName>
        <fullName evidence="4">Hexosyltransferase</fullName>
        <ecNumber evidence="4">2.4.1.-</ecNumber>
    </recommendedName>
</protein>
<dbReference type="Gene3D" id="3.90.550.10">
    <property type="entry name" value="Spore Coat Polysaccharide Biosynthesis Protein SpsA, Chain A"/>
    <property type="match status" value="1"/>
</dbReference>
<keyword evidence="6" id="KW-1185">Reference proteome</keyword>
<dbReference type="EMBL" id="JAGGNH010000007">
    <property type="protein sequence ID" value="KAJ0966753.1"/>
    <property type="molecule type" value="Genomic_DNA"/>
</dbReference>
<comment type="similarity">
    <text evidence="2 4">Belongs to the glycosyltransferase 8 family.</text>
</comment>
<evidence type="ECO:0000256" key="4">
    <source>
        <dbReference type="RuleBase" id="RU362027"/>
    </source>
</evidence>
<organism evidence="5 6">
    <name type="scientific">Dioscorea zingiberensis</name>
    <dbReference type="NCBI Taxonomy" id="325984"/>
    <lineage>
        <taxon>Eukaryota</taxon>
        <taxon>Viridiplantae</taxon>
        <taxon>Streptophyta</taxon>
        <taxon>Embryophyta</taxon>
        <taxon>Tracheophyta</taxon>
        <taxon>Spermatophyta</taxon>
        <taxon>Magnoliopsida</taxon>
        <taxon>Liliopsida</taxon>
        <taxon>Dioscoreales</taxon>
        <taxon>Dioscoreaceae</taxon>
        <taxon>Dioscorea</taxon>
    </lineage>
</organism>
<comment type="pathway">
    <text evidence="1 4">Glycan metabolism; pectin biosynthesis.</text>
</comment>
<dbReference type="SUPFAM" id="SSF53448">
    <property type="entry name" value="Nucleotide-diphospho-sugar transferases"/>
    <property type="match status" value="1"/>
</dbReference>
<keyword evidence="3 4" id="KW-0328">Glycosyltransferase</keyword>
<dbReference type="Pfam" id="PF25557">
    <property type="entry name" value="GAUT_1"/>
    <property type="match status" value="1"/>
</dbReference>
<dbReference type="GO" id="GO:0000139">
    <property type="term" value="C:Golgi membrane"/>
    <property type="evidence" value="ECO:0007669"/>
    <property type="project" value="UniProtKB-SubCell"/>
</dbReference>
<reference evidence="5" key="1">
    <citation type="submission" date="2021-03" db="EMBL/GenBank/DDBJ databases">
        <authorList>
            <person name="Li Z."/>
            <person name="Yang C."/>
        </authorList>
    </citation>
    <scope>NUCLEOTIDE SEQUENCE</scope>
    <source>
        <strain evidence="5">Dzin_1.0</strain>
        <tissue evidence="5">Leaf</tissue>
    </source>
</reference>
<keyword evidence="4" id="KW-0333">Golgi apparatus</keyword>
<dbReference type="PANTHER" id="PTHR32116">
    <property type="entry name" value="GALACTURONOSYLTRANSFERASE 4-RELATED"/>
    <property type="match status" value="1"/>
</dbReference>
<dbReference type="EC" id="2.4.1.-" evidence="4"/>
<dbReference type="InterPro" id="IPR002495">
    <property type="entry name" value="Glyco_trans_8"/>
</dbReference>
<keyword evidence="4" id="KW-0961">Cell wall biogenesis/degradation</keyword>